<evidence type="ECO:0000256" key="14">
    <source>
        <dbReference type="ARBA" id="ARBA00062887"/>
    </source>
</evidence>
<evidence type="ECO:0000256" key="6">
    <source>
        <dbReference type="ARBA" id="ARBA00022729"/>
    </source>
</evidence>
<evidence type="ECO:0000256" key="1">
    <source>
        <dbReference type="ARBA" id="ARBA00004479"/>
    </source>
</evidence>
<dbReference type="GO" id="GO:0030154">
    <property type="term" value="P:cell differentiation"/>
    <property type="evidence" value="ECO:0007669"/>
    <property type="project" value="UniProtKB-KW"/>
</dbReference>
<dbReference type="PANTHER" id="PTHR32037">
    <property type="entry name" value="TUMOR NECROSIS FACTOR RECEPTOR SUPERFAMILY MEMBER 12A"/>
    <property type="match status" value="1"/>
</dbReference>
<evidence type="ECO:0000256" key="2">
    <source>
        <dbReference type="ARBA" id="ARBA00022473"/>
    </source>
</evidence>
<keyword evidence="6 19" id="KW-0732">Signal</keyword>
<proteinExistence type="predicted"/>
<feature type="transmembrane region" description="Helical" evidence="18">
    <location>
        <begin position="78"/>
        <end position="101"/>
    </location>
</feature>
<keyword evidence="5" id="KW-0053">Apoptosis</keyword>
<dbReference type="GO" id="GO:0001525">
    <property type="term" value="P:angiogenesis"/>
    <property type="evidence" value="ECO:0007669"/>
    <property type="project" value="UniProtKB-KW"/>
</dbReference>
<keyword evidence="2" id="KW-0217">Developmental protein</keyword>
<dbReference type="PRINTS" id="PR01962">
    <property type="entry name" value="TNFACTORR12"/>
</dbReference>
<keyword evidence="12" id="KW-0675">Receptor</keyword>
<evidence type="ECO:0000256" key="8">
    <source>
        <dbReference type="ARBA" id="ARBA00022889"/>
    </source>
</evidence>
<dbReference type="Gene3D" id="4.10.400.20">
    <property type="match status" value="1"/>
</dbReference>
<evidence type="ECO:0000256" key="16">
    <source>
        <dbReference type="ARBA" id="ARBA00076214"/>
    </source>
</evidence>
<dbReference type="InterPro" id="IPR022316">
    <property type="entry name" value="TNFR_12"/>
</dbReference>
<feature type="signal peptide" evidence="19">
    <location>
        <begin position="1"/>
        <end position="27"/>
    </location>
</feature>
<dbReference type="GO" id="GO:2001238">
    <property type="term" value="P:positive regulation of extrinsic apoptotic signaling pathway"/>
    <property type="evidence" value="ECO:0007669"/>
    <property type="project" value="TreeGrafter"/>
</dbReference>
<keyword evidence="9 18" id="KW-1133">Transmembrane helix</keyword>
<keyword evidence="3" id="KW-0037">Angiogenesis</keyword>
<evidence type="ECO:0000256" key="11">
    <source>
        <dbReference type="ARBA" id="ARBA00023157"/>
    </source>
</evidence>
<keyword evidence="4 18" id="KW-0812">Transmembrane</keyword>
<organism evidence="20 21">
    <name type="scientific">Sciurus vulgaris</name>
    <name type="common">Eurasian red squirrel</name>
    <dbReference type="NCBI Taxonomy" id="55149"/>
    <lineage>
        <taxon>Eukaryota</taxon>
        <taxon>Metazoa</taxon>
        <taxon>Chordata</taxon>
        <taxon>Craniata</taxon>
        <taxon>Vertebrata</taxon>
        <taxon>Euteleostomi</taxon>
        <taxon>Mammalia</taxon>
        <taxon>Eutheria</taxon>
        <taxon>Euarchontoglires</taxon>
        <taxon>Glires</taxon>
        <taxon>Rodentia</taxon>
        <taxon>Sciuromorpha</taxon>
        <taxon>Sciuridae</taxon>
        <taxon>Sciurinae</taxon>
        <taxon>Sciurini</taxon>
        <taxon>Sciurus</taxon>
    </lineage>
</organism>
<dbReference type="GO" id="GO:0005886">
    <property type="term" value="C:plasma membrane"/>
    <property type="evidence" value="ECO:0007669"/>
    <property type="project" value="InterPro"/>
</dbReference>
<keyword evidence="7" id="KW-0221">Differentiation</keyword>
<keyword evidence="11" id="KW-1015">Disulfide bond</keyword>
<dbReference type="GO" id="GO:0006915">
    <property type="term" value="P:apoptotic process"/>
    <property type="evidence" value="ECO:0007669"/>
    <property type="project" value="UniProtKB-KW"/>
</dbReference>
<comment type="function">
    <text evidence="13">Receptor for TNFSF12/TWEAK. Weak inducer of apoptosis in some cell types. Promotes angiogenesis and the proliferation of endothelial cells. May modulate cellular adhesion to matrix proteins.</text>
</comment>
<reference evidence="20" key="1">
    <citation type="submission" date="2025-08" db="UniProtKB">
        <authorList>
            <consortium name="Ensembl"/>
        </authorList>
    </citation>
    <scope>IDENTIFICATION</scope>
</reference>
<protein>
    <recommendedName>
        <fullName evidence="15">Tumor necrosis factor receptor superfamily member 12A</fullName>
    </recommendedName>
    <alternativeName>
        <fullName evidence="16">Fibroblast growth factor-inducible immediate-early response protein 14</fullName>
    </alternativeName>
    <alternativeName>
        <fullName evidence="17">Tweak-receptor</fullName>
    </alternativeName>
</protein>
<dbReference type="Pfam" id="PF12191">
    <property type="entry name" value="stn_TNFRSF12A"/>
    <property type="match status" value="1"/>
</dbReference>
<accession>A0A8D2E1B6</accession>
<evidence type="ECO:0000256" key="9">
    <source>
        <dbReference type="ARBA" id="ARBA00022989"/>
    </source>
</evidence>
<keyword evidence="8" id="KW-0130">Cell adhesion</keyword>
<feature type="chain" id="PRO_5034022007" description="Tumor necrosis factor receptor superfamily member 12A" evidence="19">
    <location>
        <begin position="28"/>
        <end position="251"/>
    </location>
</feature>
<name>A0A8D2E1B6_SCIVU</name>
<sequence>MALGSLRPLLRLLVLGLGLVLLRTAAGEQAPGTAPCSSGSSWSADLDKCMDCASCPARPHSDFCLGCAAAPPAPFRLLWPILGGALSLALVLALLSAFLVWRRCRRREKFTSKCVQALRLTPSLFHIFAAHDRVLSCSPHRGDWWRGLSRCGADPVTGHPQQPVRALTRNWFIHSFIHSGASSCLPDTGLARLLEPQAGQAVNHLRLGPRVQESLPRCLIALCLVPGHKQSLRLAHTKRLQHLHKGVSPFP</sequence>
<dbReference type="GO" id="GO:0007155">
    <property type="term" value="P:cell adhesion"/>
    <property type="evidence" value="ECO:0007669"/>
    <property type="project" value="UniProtKB-KW"/>
</dbReference>
<comment type="subcellular location">
    <subcellularLocation>
        <location evidence="1">Membrane</location>
        <topology evidence="1">Single-pass type I membrane protein</topology>
    </subcellularLocation>
</comment>
<comment type="subunit">
    <text evidence="14">Associates with TRAF1 and TRAF2, and probably also with TRAF3.</text>
</comment>
<evidence type="ECO:0000256" key="15">
    <source>
        <dbReference type="ARBA" id="ARBA00070465"/>
    </source>
</evidence>
<evidence type="ECO:0000256" key="17">
    <source>
        <dbReference type="ARBA" id="ARBA00079382"/>
    </source>
</evidence>
<evidence type="ECO:0000256" key="13">
    <source>
        <dbReference type="ARBA" id="ARBA00057367"/>
    </source>
</evidence>
<evidence type="ECO:0000256" key="18">
    <source>
        <dbReference type="SAM" id="Phobius"/>
    </source>
</evidence>
<keyword evidence="21" id="KW-1185">Reference proteome</keyword>
<evidence type="ECO:0000256" key="12">
    <source>
        <dbReference type="ARBA" id="ARBA00023170"/>
    </source>
</evidence>
<evidence type="ECO:0000256" key="4">
    <source>
        <dbReference type="ARBA" id="ARBA00022692"/>
    </source>
</evidence>
<evidence type="ECO:0000256" key="7">
    <source>
        <dbReference type="ARBA" id="ARBA00022782"/>
    </source>
</evidence>
<evidence type="ECO:0000256" key="19">
    <source>
        <dbReference type="SAM" id="SignalP"/>
    </source>
</evidence>
<reference evidence="20" key="2">
    <citation type="submission" date="2025-09" db="UniProtKB">
        <authorList>
            <consortium name="Ensembl"/>
        </authorList>
    </citation>
    <scope>IDENTIFICATION</scope>
</reference>
<evidence type="ECO:0000256" key="5">
    <source>
        <dbReference type="ARBA" id="ARBA00022703"/>
    </source>
</evidence>
<evidence type="ECO:0000313" key="21">
    <source>
        <dbReference type="Proteomes" id="UP000694564"/>
    </source>
</evidence>
<evidence type="ECO:0000256" key="3">
    <source>
        <dbReference type="ARBA" id="ARBA00022657"/>
    </source>
</evidence>
<dbReference type="Proteomes" id="UP000694564">
    <property type="component" value="Chromosome 18"/>
</dbReference>
<dbReference type="PANTHER" id="PTHR32037:SF2">
    <property type="entry name" value="TUMOR NECROSIS FACTOR RECEPTOR SUPERFAMILY MEMBER 12A"/>
    <property type="match status" value="1"/>
</dbReference>
<evidence type="ECO:0000313" key="20">
    <source>
        <dbReference type="Ensembl" id="ENSSVLP00005032766.1"/>
    </source>
</evidence>
<dbReference type="FunFam" id="4.10.400.20:FF:000001">
    <property type="entry name" value="tumor necrosis factor receptor superfamily member 12A"/>
    <property type="match status" value="1"/>
</dbReference>
<dbReference type="OrthoDB" id="9010896at2759"/>
<dbReference type="AlphaFoldDB" id="A0A8D2E1B6"/>
<dbReference type="GeneTree" id="ENSGT00390000001948"/>
<dbReference type="Ensembl" id="ENSSVLT00005036335.1">
    <property type="protein sequence ID" value="ENSSVLP00005032766.1"/>
    <property type="gene ID" value="ENSSVLG00005025689.1"/>
</dbReference>
<keyword evidence="10 18" id="KW-0472">Membrane</keyword>
<evidence type="ECO:0000256" key="10">
    <source>
        <dbReference type="ARBA" id="ARBA00023136"/>
    </source>
</evidence>